<evidence type="ECO:0000313" key="2">
    <source>
        <dbReference type="Proteomes" id="UP001227192"/>
    </source>
</evidence>
<organism evidence="1 2">
    <name type="scientific">Penicillium thymicola</name>
    <dbReference type="NCBI Taxonomy" id="293382"/>
    <lineage>
        <taxon>Eukaryota</taxon>
        <taxon>Fungi</taxon>
        <taxon>Dikarya</taxon>
        <taxon>Ascomycota</taxon>
        <taxon>Pezizomycotina</taxon>
        <taxon>Eurotiomycetes</taxon>
        <taxon>Eurotiomycetidae</taxon>
        <taxon>Eurotiales</taxon>
        <taxon>Aspergillaceae</taxon>
        <taxon>Penicillium</taxon>
    </lineage>
</organism>
<protein>
    <submittedName>
        <fullName evidence="1">Uncharacterized protein</fullName>
    </submittedName>
</protein>
<reference evidence="1" key="1">
    <citation type="submission" date="2015-06" db="EMBL/GenBank/DDBJ databases">
        <authorList>
            <person name="Nguyen H."/>
        </authorList>
    </citation>
    <scope>NUCLEOTIDE SEQUENCE</scope>
    <source>
        <strain evidence="1">DAOM 180753</strain>
    </source>
</reference>
<keyword evidence="2" id="KW-1185">Reference proteome</keyword>
<sequence>MLGAHRVELWYDAKFSNISGYLCTSYLYLYLQGCYPTSSSVIQSKGYTISYLCKNLLFTLISSTLFHPFSTPKSPKSSII</sequence>
<evidence type="ECO:0000313" key="1">
    <source>
        <dbReference type="EMBL" id="KAJ9489501.1"/>
    </source>
</evidence>
<proteinExistence type="predicted"/>
<reference evidence="1" key="2">
    <citation type="journal article" date="2016" name="Fungal Biol.">
        <title>Ochratoxin A production by Penicillium thymicola.</title>
        <authorList>
            <person name="Nguyen H.D.T."/>
            <person name="McMullin D.R."/>
            <person name="Ponomareva E."/>
            <person name="Riley R."/>
            <person name="Pomraning K.R."/>
            <person name="Baker S.E."/>
            <person name="Seifert K.A."/>
        </authorList>
    </citation>
    <scope>NUCLEOTIDE SEQUENCE</scope>
    <source>
        <strain evidence="1">DAOM 180753</strain>
    </source>
</reference>
<dbReference type="AlphaFoldDB" id="A0AAI9TLW4"/>
<name>A0AAI9TLW4_PENTH</name>
<dbReference type="EMBL" id="LACB01000083">
    <property type="protein sequence ID" value="KAJ9489501.1"/>
    <property type="molecule type" value="Genomic_DNA"/>
</dbReference>
<accession>A0AAI9TLW4</accession>
<comment type="caution">
    <text evidence="1">The sequence shown here is derived from an EMBL/GenBank/DDBJ whole genome shotgun (WGS) entry which is preliminary data.</text>
</comment>
<dbReference type="Proteomes" id="UP001227192">
    <property type="component" value="Unassembled WGS sequence"/>
</dbReference>
<gene>
    <name evidence="1" type="ORF">VN97_g3788</name>
</gene>